<dbReference type="SUPFAM" id="SSF53955">
    <property type="entry name" value="Lysozyme-like"/>
    <property type="match status" value="1"/>
</dbReference>
<accession>A0A644SMX1</accession>
<dbReference type="InterPro" id="IPR023346">
    <property type="entry name" value="Lysozyme-like_dom_sf"/>
</dbReference>
<evidence type="ECO:0000313" key="3">
    <source>
        <dbReference type="EMBL" id="MPL56024.1"/>
    </source>
</evidence>
<comment type="caution">
    <text evidence="3">The sequence shown here is derived from an EMBL/GenBank/DDBJ whole genome shotgun (WGS) entry which is preliminary data.</text>
</comment>
<dbReference type="InterPro" id="IPR002196">
    <property type="entry name" value="Glyco_hydro_24"/>
</dbReference>
<dbReference type="GO" id="GO:0009253">
    <property type="term" value="P:peptidoglycan catabolic process"/>
    <property type="evidence" value="ECO:0007669"/>
    <property type="project" value="InterPro"/>
</dbReference>
<dbReference type="Pfam" id="PF00959">
    <property type="entry name" value="Phage_lysozyme"/>
    <property type="match status" value="1"/>
</dbReference>
<name>A0A644SMX1_9ZZZZ</name>
<dbReference type="GO" id="GO:0042742">
    <property type="term" value="P:defense response to bacterium"/>
    <property type="evidence" value="ECO:0007669"/>
    <property type="project" value="UniProtKB-KW"/>
</dbReference>
<keyword evidence="1" id="KW-0929">Antimicrobial</keyword>
<keyword evidence="2" id="KW-0081">Bacteriolytic enzyme</keyword>
<sequence>MDFLTLFFGWMSGIVGVNLLSQAGTVQKPKNVFLCDGRSIPDLTPLYSFVKLYEGWHPYGQDIEGKGDYTTGYGSMKLLRPDGTTIRKVYKGEVWTKQQAELQLKYYCERAARILNNVLVSSGYSINNKLYYALLQTTYNFGFDYLNWTTCKTIISLCRGTLDLNLCAETYKLHQSNHYKRLKQYNVFGLGWSRRVLASYYLIKGVEKTKKQIQLELTKAY</sequence>
<dbReference type="GO" id="GO:0031640">
    <property type="term" value="P:killing of cells of another organism"/>
    <property type="evidence" value="ECO:0007669"/>
    <property type="project" value="UniProtKB-KW"/>
</dbReference>
<dbReference type="Gene3D" id="1.10.530.40">
    <property type="match status" value="1"/>
</dbReference>
<protein>
    <recommendedName>
        <fullName evidence="4">Lysozyme</fullName>
    </recommendedName>
</protein>
<organism evidence="3">
    <name type="scientific">bioreactor metagenome</name>
    <dbReference type="NCBI Taxonomy" id="1076179"/>
    <lineage>
        <taxon>unclassified sequences</taxon>
        <taxon>metagenomes</taxon>
        <taxon>ecological metagenomes</taxon>
    </lineage>
</organism>
<dbReference type="EMBL" id="VSSQ01000002">
    <property type="protein sequence ID" value="MPL56024.1"/>
    <property type="molecule type" value="Genomic_DNA"/>
</dbReference>
<reference evidence="3" key="1">
    <citation type="submission" date="2019-08" db="EMBL/GenBank/DDBJ databases">
        <authorList>
            <person name="Kucharzyk K."/>
            <person name="Murdoch R.W."/>
            <person name="Higgins S."/>
            <person name="Loffler F."/>
        </authorList>
    </citation>
    <scope>NUCLEOTIDE SEQUENCE</scope>
</reference>
<proteinExistence type="predicted"/>
<gene>
    <name evidence="3" type="ORF">SDC9_01506</name>
</gene>
<evidence type="ECO:0000256" key="2">
    <source>
        <dbReference type="ARBA" id="ARBA00022638"/>
    </source>
</evidence>
<dbReference type="AlphaFoldDB" id="A0A644SMX1"/>
<dbReference type="GO" id="GO:0003796">
    <property type="term" value="F:lysozyme activity"/>
    <property type="evidence" value="ECO:0007669"/>
    <property type="project" value="InterPro"/>
</dbReference>
<evidence type="ECO:0008006" key="4">
    <source>
        <dbReference type="Google" id="ProtNLM"/>
    </source>
</evidence>
<dbReference type="GO" id="GO:0016998">
    <property type="term" value="P:cell wall macromolecule catabolic process"/>
    <property type="evidence" value="ECO:0007669"/>
    <property type="project" value="InterPro"/>
</dbReference>
<dbReference type="InterPro" id="IPR023347">
    <property type="entry name" value="Lysozyme_dom_sf"/>
</dbReference>
<evidence type="ECO:0000256" key="1">
    <source>
        <dbReference type="ARBA" id="ARBA00022529"/>
    </source>
</evidence>